<dbReference type="InterPro" id="IPR006058">
    <property type="entry name" value="2Fe2S_fd_BS"/>
</dbReference>
<dbReference type="InterPro" id="IPR050415">
    <property type="entry name" value="MRET"/>
</dbReference>
<evidence type="ECO:0000259" key="2">
    <source>
        <dbReference type="PROSITE" id="PS51384"/>
    </source>
</evidence>
<dbReference type="SUPFAM" id="SSF63380">
    <property type="entry name" value="Riboflavin synthase domain-like"/>
    <property type="match status" value="1"/>
</dbReference>
<dbReference type="PANTHER" id="PTHR47354:SF5">
    <property type="entry name" value="PROTEIN RFBI"/>
    <property type="match status" value="1"/>
</dbReference>
<dbReference type="Proteomes" id="UP000321580">
    <property type="component" value="Unassembled WGS sequence"/>
</dbReference>
<evidence type="ECO:0000313" key="3">
    <source>
        <dbReference type="EMBL" id="TXB66582.1"/>
    </source>
</evidence>
<dbReference type="SUPFAM" id="SSF54292">
    <property type="entry name" value="2Fe-2S ferredoxin-like"/>
    <property type="match status" value="1"/>
</dbReference>
<evidence type="ECO:0000313" key="4">
    <source>
        <dbReference type="Proteomes" id="UP000321580"/>
    </source>
</evidence>
<dbReference type="PROSITE" id="PS51085">
    <property type="entry name" value="2FE2S_FER_2"/>
    <property type="match status" value="1"/>
</dbReference>
<dbReference type="PRINTS" id="PR00410">
    <property type="entry name" value="PHEHYDRXLASE"/>
</dbReference>
<gene>
    <name evidence="3" type="ORF">FRY97_05190</name>
</gene>
<dbReference type="Pfam" id="PF00175">
    <property type="entry name" value="NAD_binding_1"/>
    <property type="match status" value="1"/>
</dbReference>
<dbReference type="InterPro" id="IPR017927">
    <property type="entry name" value="FAD-bd_FR_type"/>
</dbReference>
<proteinExistence type="predicted"/>
<dbReference type="SUPFAM" id="SSF52343">
    <property type="entry name" value="Ferredoxin reductase-like, C-terminal NADP-linked domain"/>
    <property type="match status" value="1"/>
</dbReference>
<reference evidence="3 4" key="1">
    <citation type="submission" date="2019-08" db="EMBL/GenBank/DDBJ databases">
        <title>Genome of Phaeodactylibacter luteus.</title>
        <authorList>
            <person name="Bowman J.P."/>
        </authorList>
    </citation>
    <scope>NUCLEOTIDE SEQUENCE [LARGE SCALE GENOMIC DNA]</scope>
    <source>
        <strain evidence="3 4">KCTC 42180</strain>
    </source>
</reference>
<dbReference type="Gene3D" id="3.10.20.30">
    <property type="match status" value="1"/>
</dbReference>
<dbReference type="GO" id="GO:0016491">
    <property type="term" value="F:oxidoreductase activity"/>
    <property type="evidence" value="ECO:0007669"/>
    <property type="project" value="InterPro"/>
</dbReference>
<dbReference type="Pfam" id="PF00970">
    <property type="entry name" value="FAD_binding_6"/>
    <property type="match status" value="1"/>
</dbReference>
<dbReference type="InterPro" id="IPR039261">
    <property type="entry name" value="FNR_nucleotide-bd"/>
</dbReference>
<dbReference type="PROSITE" id="PS51384">
    <property type="entry name" value="FAD_FR"/>
    <property type="match status" value="1"/>
</dbReference>
<sequence length="352" mass="37722">MMTDKATHLAFTVARIERPMPDTAHIFLKPETPGLAYKAGQFLTLLLHDSNGAPIRRSYSLAGAPAAGGPISICLKRKPNGSASSFLTQQLKPGDRLTALPPAGSFTLPHSSTGPYLFLAAGTGIVPVWSMIKELLLTQPEAKASLLYANSGPASILFGKEIARWQARYAQRFKVLHLLSQAAEAKSKTGVRAGRLSNAMAEEWALAEAGPALQQAHAFLCGPTGFMLKAEMALKFIGVKAGRFHKEDFIIHTPFRPNAATLPDANATLKAKGARPFPFKVEAGQTLLEAGLKAGADLPYSCRSGSCTTCAAQLLKGEVDMYTHDTKTNSTATRGHIFTCVAYPLTPEVEFR</sequence>
<evidence type="ECO:0000259" key="1">
    <source>
        <dbReference type="PROSITE" id="PS51085"/>
    </source>
</evidence>
<dbReference type="InterPro" id="IPR036010">
    <property type="entry name" value="2Fe-2S_ferredoxin-like_sf"/>
</dbReference>
<feature type="domain" description="FAD-binding FR-type" evidence="2">
    <location>
        <begin position="6"/>
        <end position="109"/>
    </location>
</feature>
<dbReference type="Gene3D" id="2.40.30.10">
    <property type="entry name" value="Translation factors"/>
    <property type="match status" value="1"/>
</dbReference>
<dbReference type="InterPro" id="IPR017938">
    <property type="entry name" value="Riboflavin_synthase-like_b-brl"/>
</dbReference>
<dbReference type="InterPro" id="IPR001433">
    <property type="entry name" value="OxRdtase_FAD/NAD-bd"/>
</dbReference>
<keyword evidence="4" id="KW-1185">Reference proteome</keyword>
<protein>
    <submittedName>
        <fullName evidence="3">Ferredoxin--NADP reductase</fullName>
    </submittedName>
</protein>
<feature type="domain" description="2Fe-2S ferredoxin-type" evidence="1">
    <location>
        <begin position="265"/>
        <end position="352"/>
    </location>
</feature>
<dbReference type="PANTHER" id="PTHR47354">
    <property type="entry name" value="NADH OXIDOREDUCTASE HCR"/>
    <property type="match status" value="1"/>
</dbReference>
<comment type="caution">
    <text evidence="3">The sequence shown here is derived from an EMBL/GenBank/DDBJ whole genome shotgun (WGS) entry which is preliminary data.</text>
</comment>
<dbReference type="EMBL" id="VOOR01000007">
    <property type="protein sequence ID" value="TXB66582.1"/>
    <property type="molecule type" value="Genomic_DNA"/>
</dbReference>
<name>A0A5C6RYZ1_9BACT</name>
<dbReference type="Pfam" id="PF00111">
    <property type="entry name" value="Fer2"/>
    <property type="match status" value="1"/>
</dbReference>
<dbReference type="AlphaFoldDB" id="A0A5C6RYZ1"/>
<dbReference type="CDD" id="cd06214">
    <property type="entry name" value="PA_degradation_oxidoreductase_like"/>
    <property type="match status" value="1"/>
</dbReference>
<accession>A0A5C6RYZ1</accession>
<dbReference type="InterPro" id="IPR001041">
    <property type="entry name" value="2Fe-2S_ferredoxin-type"/>
</dbReference>
<dbReference type="Gene3D" id="3.40.50.80">
    <property type="entry name" value="Nucleotide-binding domain of ferredoxin-NADP reductase (FNR) module"/>
    <property type="match status" value="1"/>
</dbReference>
<dbReference type="CDD" id="cd00207">
    <property type="entry name" value="fer2"/>
    <property type="match status" value="1"/>
</dbReference>
<dbReference type="InterPro" id="IPR012675">
    <property type="entry name" value="Beta-grasp_dom_sf"/>
</dbReference>
<organism evidence="3 4">
    <name type="scientific">Phaeodactylibacter luteus</name>
    <dbReference type="NCBI Taxonomy" id="1564516"/>
    <lineage>
        <taxon>Bacteria</taxon>
        <taxon>Pseudomonadati</taxon>
        <taxon>Bacteroidota</taxon>
        <taxon>Saprospiria</taxon>
        <taxon>Saprospirales</taxon>
        <taxon>Haliscomenobacteraceae</taxon>
        <taxon>Phaeodactylibacter</taxon>
    </lineage>
</organism>
<dbReference type="PROSITE" id="PS00197">
    <property type="entry name" value="2FE2S_FER_1"/>
    <property type="match status" value="1"/>
</dbReference>
<dbReference type="GO" id="GO:0051537">
    <property type="term" value="F:2 iron, 2 sulfur cluster binding"/>
    <property type="evidence" value="ECO:0007669"/>
    <property type="project" value="InterPro"/>
</dbReference>
<dbReference type="InterPro" id="IPR008333">
    <property type="entry name" value="Cbr1-like_FAD-bd_dom"/>
</dbReference>
<dbReference type="OrthoDB" id="9789468at2"/>